<evidence type="ECO:0000256" key="1">
    <source>
        <dbReference type="SAM" id="MobiDB-lite"/>
    </source>
</evidence>
<feature type="region of interest" description="Disordered" evidence="1">
    <location>
        <begin position="1"/>
        <end position="32"/>
    </location>
</feature>
<evidence type="ECO:0000313" key="3">
    <source>
        <dbReference type="Proteomes" id="UP000694557"/>
    </source>
</evidence>
<accession>A0A8C7DBY8</accession>
<evidence type="ECO:0000313" key="2">
    <source>
        <dbReference type="Ensembl" id="ENSOKIP00005017430.1"/>
    </source>
</evidence>
<feature type="compositionally biased region" description="Basic and acidic residues" evidence="1">
    <location>
        <begin position="1"/>
        <end position="21"/>
    </location>
</feature>
<dbReference type="PANTHER" id="PTHR18839">
    <property type="entry name" value="MITOTIC INTERACTOR AND SUBSTRATE OF PLK1 MISP FAMILY MEMBER"/>
    <property type="match status" value="1"/>
</dbReference>
<sequence>MTTETPIEREIRRSAEREQSLRRSRCMSNTQEGQEVVDIPLMKTPLLAKTLSSKAGPGQGADWQFSEKKMQKEISQEIHRELVLVNMGKIPGVYSKGTVRQMRERKLLFEAFQQGNAEGPTRHRRPLTTAALGMRGHVYPSVLERTRSMELSRRSLYFYLAVFWSLLDQSVNPFLIPFHYSLSCLSAVDGRQSKGKLDRTWPPPNPKSARVNPGQTQVQLCFPKSFLPVTGTQHVIHSQALIAIILYVCLC</sequence>
<organism evidence="2 3">
    <name type="scientific">Oncorhynchus kisutch</name>
    <name type="common">Coho salmon</name>
    <name type="synonym">Salmo kisutch</name>
    <dbReference type="NCBI Taxonomy" id="8019"/>
    <lineage>
        <taxon>Eukaryota</taxon>
        <taxon>Metazoa</taxon>
        <taxon>Chordata</taxon>
        <taxon>Craniata</taxon>
        <taxon>Vertebrata</taxon>
        <taxon>Euteleostomi</taxon>
        <taxon>Actinopterygii</taxon>
        <taxon>Neopterygii</taxon>
        <taxon>Teleostei</taxon>
        <taxon>Protacanthopterygii</taxon>
        <taxon>Salmoniformes</taxon>
        <taxon>Salmonidae</taxon>
        <taxon>Salmoninae</taxon>
        <taxon>Oncorhynchus</taxon>
    </lineage>
</organism>
<dbReference type="AlphaFoldDB" id="A0A8C7DBY8"/>
<reference evidence="2" key="2">
    <citation type="submission" date="2025-09" db="UniProtKB">
        <authorList>
            <consortium name="Ensembl"/>
        </authorList>
    </citation>
    <scope>IDENTIFICATION</scope>
</reference>
<name>A0A8C7DBY8_ONCKI</name>
<proteinExistence type="predicted"/>
<protein>
    <submittedName>
        <fullName evidence="2">Uncharacterized protein</fullName>
    </submittedName>
</protein>
<dbReference type="InterPro" id="IPR042779">
    <property type="entry name" value="MISP/MISP3-like"/>
</dbReference>
<dbReference type="Proteomes" id="UP000694557">
    <property type="component" value="Unassembled WGS sequence"/>
</dbReference>
<dbReference type="GeneTree" id="ENSGT00940000169385"/>
<reference evidence="2" key="1">
    <citation type="submission" date="2025-08" db="UniProtKB">
        <authorList>
            <consortium name="Ensembl"/>
        </authorList>
    </citation>
    <scope>IDENTIFICATION</scope>
</reference>
<dbReference type="PANTHER" id="PTHR18839:SF0">
    <property type="entry name" value="MITOTIC INTERACTOR AND SUBSTRATE OF PLK1 ISOFORM X1-RELATED"/>
    <property type="match status" value="1"/>
</dbReference>
<dbReference type="Ensembl" id="ENSOKIT00005018553.1">
    <property type="protein sequence ID" value="ENSOKIP00005017430.1"/>
    <property type="gene ID" value="ENSOKIG00005007744.1"/>
</dbReference>
<keyword evidence="3" id="KW-1185">Reference proteome</keyword>